<dbReference type="GO" id="GO:0000917">
    <property type="term" value="P:division septum assembly"/>
    <property type="evidence" value="ECO:0007669"/>
    <property type="project" value="UniProtKB-KW"/>
</dbReference>
<name>A0A381TJC6_9ZZZZ</name>
<organism evidence="5">
    <name type="scientific">marine metagenome</name>
    <dbReference type="NCBI Taxonomy" id="408172"/>
    <lineage>
        <taxon>unclassified sequences</taxon>
        <taxon>metagenomes</taxon>
        <taxon>ecological metagenomes</taxon>
    </lineage>
</organism>
<keyword evidence="2" id="KW-0132">Cell division</keyword>
<gene>
    <name evidence="5" type="ORF">METZ01_LOCUS67731</name>
</gene>
<dbReference type="GO" id="GO:0032153">
    <property type="term" value="C:cell division site"/>
    <property type="evidence" value="ECO:0007669"/>
    <property type="project" value="TreeGrafter"/>
</dbReference>
<reference evidence="5" key="1">
    <citation type="submission" date="2018-05" db="EMBL/GenBank/DDBJ databases">
        <authorList>
            <person name="Lanie J.A."/>
            <person name="Ng W.-L."/>
            <person name="Kazmierczak K.M."/>
            <person name="Andrzejewski T.M."/>
            <person name="Davidsen T.M."/>
            <person name="Wayne K.J."/>
            <person name="Tettelin H."/>
            <person name="Glass J.I."/>
            <person name="Rusch D."/>
            <person name="Podicherti R."/>
            <person name="Tsui H.-C.T."/>
            <person name="Winkler M.E."/>
        </authorList>
    </citation>
    <scope>NUCLEOTIDE SEQUENCE</scope>
</reference>
<keyword evidence="4" id="KW-0131">Cell cycle</keyword>
<dbReference type="HAMAP" id="MF_01092">
    <property type="entry name" value="ZapD"/>
    <property type="match status" value="1"/>
</dbReference>
<dbReference type="GO" id="GO:0043093">
    <property type="term" value="P:FtsZ-dependent cytokinesis"/>
    <property type="evidence" value="ECO:0007669"/>
    <property type="project" value="TreeGrafter"/>
</dbReference>
<dbReference type="EMBL" id="UINC01004514">
    <property type="protein sequence ID" value="SVA14877.1"/>
    <property type="molecule type" value="Genomic_DNA"/>
</dbReference>
<dbReference type="SUPFAM" id="SSF160950">
    <property type="entry name" value="YacF-like"/>
    <property type="match status" value="1"/>
</dbReference>
<keyword evidence="1" id="KW-0963">Cytoplasm</keyword>
<dbReference type="PANTHER" id="PTHR39455:SF1">
    <property type="entry name" value="CELL DIVISION PROTEIN ZAPD"/>
    <property type="match status" value="1"/>
</dbReference>
<evidence type="ECO:0000256" key="4">
    <source>
        <dbReference type="ARBA" id="ARBA00023306"/>
    </source>
</evidence>
<evidence type="ECO:0000313" key="5">
    <source>
        <dbReference type="EMBL" id="SVA14877.1"/>
    </source>
</evidence>
<accession>A0A381TJC6</accession>
<dbReference type="PANTHER" id="PTHR39455">
    <property type="entry name" value="CELL DIVISION PROTEIN ZAPD"/>
    <property type="match status" value="1"/>
</dbReference>
<dbReference type="InterPro" id="IPR009777">
    <property type="entry name" value="ZapD"/>
</dbReference>
<evidence type="ECO:0000256" key="3">
    <source>
        <dbReference type="ARBA" id="ARBA00023210"/>
    </source>
</evidence>
<dbReference type="Gene3D" id="2.60.440.10">
    <property type="entry name" value="YacF-like domains"/>
    <property type="match status" value="1"/>
</dbReference>
<dbReference type="AlphaFoldDB" id="A0A381TJC6"/>
<evidence type="ECO:0000256" key="2">
    <source>
        <dbReference type="ARBA" id="ARBA00022618"/>
    </source>
</evidence>
<evidence type="ECO:0008006" key="6">
    <source>
        <dbReference type="Google" id="ProtNLM"/>
    </source>
</evidence>
<keyword evidence="3" id="KW-0717">Septation</keyword>
<sequence length="252" mass="29688">MSEHIYELPLNERLRTFMRVEFLYKRLQYSLENDDTWAIRSSVNTLLEIYSILSRTDVRREVLFDLDRYIFQMTKYQGSSMVNKERAKEINLQLENLKNDVDQVGTGYLSQIRDIEFVDSLLHRHTLPGGRAEFDMPKYKFWLDSGPTRTRSDLRKWVGVIKPVCDSIEEILWLLRESSEAISTVAISGLYNHQIERNSQISLVRIFLSKNNVFPEISGGKHLISIRFLNWSKTDEKTIQDNKNIRFKISLC</sequence>
<evidence type="ECO:0000256" key="1">
    <source>
        <dbReference type="ARBA" id="ARBA00022490"/>
    </source>
</evidence>
<dbReference type="Pfam" id="PF07072">
    <property type="entry name" value="ZapD"/>
    <property type="match status" value="1"/>
</dbReference>
<dbReference type="Gene3D" id="1.10.3900.10">
    <property type="entry name" value="YacF-like"/>
    <property type="match status" value="1"/>
</dbReference>
<dbReference type="InterPro" id="IPR027462">
    <property type="entry name" value="ZapD_C"/>
</dbReference>
<protein>
    <recommendedName>
        <fullName evidence="6">Cell division protein ZapD</fullName>
    </recommendedName>
</protein>
<proteinExistence type="inferred from homology"/>
<dbReference type="InterPro" id="IPR036268">
    <property type="entry name" value="ZapD_sf"/>
</dbReference>